<name>A0A9N8DLB2_9STRA</name>
<dbReference type="Proteomes" id="UP001153069">
    <property type="component" value="Unassembled WGS sequence"/>
</dbReference>
<dbReference type="OrthoDB" id="2150942at2759"/>
<protein>
    <submittedName>
        <fullName evidence="1">Uncharacterized protein</fullName>
    </submittedName>
</protein>
<reference evidence="1" key="1">
    <citation type="submission" date="2020-06" db="EMBL/GenBank/DDBJ databases">
        <authorList>
            <consortium name="Plant Systems Biology data submission"/>
        </authorList>
    </citation>
    <scope>NUCLEOTIDE SEQUENCE</scope>
    <source>
        <strain evidence="1">D6</strain>
    </source>
</reference>
<comment type="caution">
    <text evidence="1">The sequence shown here is derived from an EMBL/GenBank/DDBJ whole genome shotgun (WGS) entry which is preliminary data.</text>
</comment>
<organism evidence="1 2">
    <name type="scientific">Seminavis robusta</name>
    <dbReference type="NCBI Taxonomy" id="568900"/>
    <lineage>
        <taxon>Eukaryota</taxon>
        <taxon>Sar</taxon>
        <taxon>Stramenopiles</taxon>
        <taxon>Ochrophyta</taxon>
        <taxon>Bacillariophyta</taxon>
        <taxon>Bacillariophyceae</taxon>
        <taxon>Bacillariophycidae</taxon>
        <taxon>Naviculales</taxon>
        <taxon>Naviculaceae</taxon>
        <taxon>Seminavis</taxon>
    </lineage>
</organism>
<dbReference type="AlphaFoldDB" id="A0A9N8DLB2"/>
<gene>
    <name evidence="1" type="ORF">SEMRO_207_G086910.1</name>
</gene>
<evidence type="ECO:0000313" key="1">
    <source>
        <dbReference type="EMBL" id="CAB9504757.1"/>
    </source>
</evidence>
<sequence>MNASTTTTPIRSIDSGDFYYEYHGHKVRHLETLLPVLRESSDRLIWLAGDSSLDNKYWFVDKRRCIQPAVGAYQTVLSPPESVPDIAYWMNAKLLEQNTSNTARTSVINTAVEATTLNERTRALRPQDTFLRDHIQPNDILIVSVGGNDVAMAPCVCTICAILGLLCCLPQSCTENGGTCGSCPMDDYCCGCGCSLASCACGFPPCLGYLRHLFGTRTQQYIRRLTSQQVPHKILVCMIYFPDENPHSPSWAGGTLAALGYDHNPGKLQALIRKAFVQATSTIQIPGAQVIPVPLYEVLDGQHSQDYVARVEPSPLGGEKMASLLLHMIDHSNDAATTTSAALLSSKPPDASYMGDR</sequence>
<proteinExistence type="predicted"/>
<dbReference type="EMBL" id="CAICTM010000206">
    <property type="protein sequence ID" value="CAB9504757.1"/>
    <property type="molecule type" value="Genomic_DNA"/>
</dbReference>
<evidence type="ECO:0000313" key="2">
    <source>
        <dbReference type="Proteomes" id="UP001153069"/>
    </source>
</evidence>
<keyword evidence="2" id="KW-1185">Reference proteome</keyword>
<accession>A0A9N8DLB2</accession>